<keyword evidence="3 4" id="KW-0998">Cell outer membrane</keyword>
<evidence type="ECO:0000256" key="2">
    <source>
        <dbReference type="ARBA" id="ARBA00023136"/>
    </source>
</evidence>
<dbReference type="PANTHER" id="PTHR34512">
    <property type="entry name" value="CELL SURFACE PROTEIN"/>
    <property type="match status" value="1"/>
</dbReference>
<organism evidence="6 7">
    <name type="scientific">Sedimenticola selenatireducens</name>
    <dbReference type="NCBI Taxonomy" id="191960"/>
    <lineage>
        <taxon>Bacteria</taxon>
        <taxon>Pseudomonadati</taxon>
        <taxon>Pseudomonadota</taxon>
        <taxon>Gammaproteobacteria</taxon>
        <taxon>Chromatiales</taxon>
        <taxon>Sedimenticolaceae</taxon>
        <taxon>Sedimenticola</taxon>
    </lineage>
</organism>
<dbReference type="HAMAP" id="MF_00923">
    <property type="entry name" value="OM_assembly_BamB"/>
    <property type="match status" value="1"/>
</dbReference>
<dbReference type="AlphaFoldDB" id="A0A558DKH8"/>
<evidence type="ECO:0000313" key="7">
    <source>
        <dbReference type="Proteomes" id="UP000316649"/>
    </source>
</evidence>
<dbReference type="InterPro" id="IPR002372">
    <property type="entry name" value="PQQ_rpt_dom"/>
</dbReference>
<evidence type="ECO:0000256" key="4">
    <source>
        <dbReference type="HAMAP-Rule" id="MF_00923"/>
    </source>
</evidence>
<keyword evidence="1 4" id="KW-0732">Signal</keyword>
<evidence type="ECO:0000256" key="1">
    <source>
        <dbReference type="ARBA" id="ARBA00022729"/>
    </source>
</evidence>
<dbReference type="Proteomes" id="UP000316649">
    <property type="component" value="Unassembled WGS sequence"/>
</dbReference>
<proteinExistence type="inferred from homology"/>
<comment type="similarity">
    <text evidence="4">Belongs to the BamB family.</text>
</comment>
<accession>A0A558DKH8</accession>
<dbReference type="InterPro" id="IPR018391">
    <property type="entry name" value="PQQ_b-propeller_rpt"/>
</dbReference>
<gene>
    <name evidence="4 6" type="primary">bamB</name>
    <name evidence="6" type="ORF">FHP88_14295</name>
</gene>
<keyword evidence="2 4" id="KW-0472">Membrane</keyword>
<protein>
    <recommendedName>
        <fullName evidence="4">Outer membrane protein assembly factor BamB</fullName>
    </recommendedName>
</protein>
<dbReference type="PANTHER" id="PTHR34512:SF30">
    <property type="entry name" value="OUTER MEMBRANE PROTEIN ASSEMBLY FACTOR BAMB"/>
    <property type="match status" value="1"/>
</dbReference>
<evidence type="ECO:0000313" key="6">
    <source>
        <dbReference type="EMBL" id="TVO71195.1"/>
    </source>
</evidence>
<dbReference type="InterPro" id="IPR017687">
    <property type="entry name" value="BamB"/>
</dbReference>
<dbReference type="InterPro" id="IPR011047">
    <property type="entry name" value="Quinoprotein_ADH-like_sf"/>
</dbReference>
<keyword evidence="7" id="KW-1185">Reference proteome</keyword>
<dbReference type="OrthoDB" id="5173551at2"/>
<dbReference type="Gene3D" id="2.130.10.10">
    <property type="entry name" value="YVTN repeat-like/Quinoprotein amine dehydrogenase"/>
    <property type="match status" value="1"/>
</dbReference>
<dbReference type="GO" id="GO:0051205">
    <property type="term" value="P:protein insertion into membrane"/>
    <property type="evidence" value="ECO:0007669"/>
    <property type="project" value="UniProtKB-UniRule"/>
</dbReference>
<comment type="function">
    <text evidence="4">Part of the outer membrane protein assembly complex, which is involved in assembly and insertion of beta-barrel proteins into the outer membrane.</text>
</comment>
<dbReference type="GO" id="GO:0009279">
    <property type="term" value="C:cell outer membrane"/>
    <property type="evidence" value="ECO:0007669"/>
    <property type="project" value="UniProtKB-SubCell"/>
</dbReference>
<dbReference type="EMBL" id="VMNH01000022">
    <property type="protein sequence ID" value="TVO71195.1"/>
    <property type="molecule type" value="Genomic_DNA"/>
</dbReference>
<dbReference type="SUPFAM" id="SSF50998">
    <property type="entry name" value="Quinoprotein alcohol dehydrogenase-like"/>
    <property type="match status" value="1"/>
</dbReference>
<name>A0A558DKH8_9GAMM</name>
<reference evidence="6 7" key="1">
    <citation type="submission" date="2019-07" db="EMBL/GenBank/DDBJ databases">
        <title>The pathways for chlorine oxyanion respiration interact through the shared metabolite chlorate.</title>
        <authorList>
            <person name="Barnum T.P."/>
            <person name="Cheng Y."/>
            <person name="Hill K.A."/>
            <person name="Lucas L.N."/>
            <person name="Carlson H.K."/>
            <person name="Coates J.D."/>
        </authorList>
    </citation>
    <scope>NUCLEOTIDE SEQUENCE [LARGE SCALE GENOMIC DNA]</scope>
    <source>
        <strain evidence="6 7">BK-1</strain>
    </source>
</reference>
<dbReference type="NCBIfam" id="TIGR03300">
    <property type="entry name" value="assembly_YfgL"/>
    <property type="match status" value="1"/>
</dbReference>
<dbReference type="Pfam" id="PF13360">
    <property type="entry name" value="PQQ_2"/>
    <property type="match status" value="1"/>
</dbReference>
<dbReference type="SMART" id="SM00564">
    <property type="entry name" value="PQQ"/>
    <property type="match status" value="7"/>
</dbReference>
<feature type="domain" description="Pyrrolo-quinoline quinone repeat" evidence="5">
    <location>
        <begin position="96"/>
        <end position="328"/>
    </location>
</feature>
<evidence type="ECO:0000256" key="3">
    <source>
        <dbReference type="ARBA" id="ARBA00023237"/>
    </source>
</evidence>
<comment type="subunit">
    <text evidence="4">Part of the Bam complex.</text>
</comment>
<evidence type="ECO:0000259" key="5">
    <source>
        <dbReference type="Pfam" id="PF13360"/>
    </source>
</evidence>
<sequence>MTWLQQNNTEDRPMMRFFTVPFLALLLSGCGSMSSMNPIDWFADEDNSEPPAELVEIENAVATRVLWTASVSGGSDEQRVKLVPYVNDGKVYVASRKGEVRVLDASTGRAVWSVDTDLEISGGPGAGEGLVLIGTSNGEVVALDVASGSEKWRARVSSEVLSVPRAAQGVVVVHTIDGKLFGIDAATGSQKWLYDRSTPVLTLHGSSSPVIIGNRVICGFASGKLVMLNLANGDLLWEISVTAPSGRSELERMVDIDGEPLVVGDVVYVTTYQGEMAAISIDTGVVLWRRKLSSYAGMGADFSQLYVSDDTDHVLAVDPGNGAALWKNQKLQYRKLTAPVELTGTVMVGDFEGYLHQLSREDGRLMGRIRIAKSAISTPPIVKDGVAYIYADSGEIAAVTISDR</sequence>
<dbReference type="GO" id="GO:0043165">
    <property type="term" value="P:Gram-negative-bacterium-type cell outer membrane assembly"/>
    <property type="evidence" value="ECO:0007669"/>
    <property type="project" value="UniProtKB-UniRule"/>
</dbReference>
<comment type="subcellular location">
    <subcellularLocation>
        <location evidence="4">Cell outer membrane</location>
    </subcellularLocation>
</comment>
<dbReference type="InterPro" id="IPR015943">
    <property type="entry name" value="WD40/YVTN_repeat-like_dom_sf"/>
</dbReference>
<comment type="caution">
    <text evidence="6">The sequence shown here is derived from an EMBL/GenBank/DDBJ whole genome shotgun (WGS) entry which is preliminary data.</text>
</comment>